<evidence type="ECO:0000313" key="5">
    <source>
        <dbReference type="EMBL" id="TCJ30169.1"/>
    </source>
</evidence>
<name>A0A4R1CGA9_9ACTN</name>
<evidence type="ECO:0000259" key="4">
    <source>
        <dbReference type="Pfam" id="PF13439"/>
    </source>
</evidence>
<dbReference type="Proteomes" id="UP000295453">
    <property type="component" value="Unassembled WGS sequence"/>
</dbReference>
<dbReference type="GO" id="GO:0016757">
    <property type="term" value="F:glycosyltransferase activity"/>
    <property type="evidence" value="ECO:0007669"/>
    <property type="project" value="UniProtKB-KW"/>
</dbReference>
<evidence type="ECO:0000259" key="3">
    <source>
        <dbReference type="Pfam" id="PF00534"/>
    </source>
</evidence>
<keyword evidence="2 5" id="KW-0808">Transferase</keyword>
<keyword evidence="1" id="KW-0328">Glycosyltransferase</keyword>
<dbReference type="PANTHER" id="PTHR46401">
    <property type="entry name" value="GLYCOSYLTRANSFERASE WBBK-RELATED"/>
    <property type="match status" value="1"/>
</dbReference>
<dbReference type="PANTHER" id="PTHR46401:SF2">
    <property type="entry name" value="GLYCOSYLTRANSFERASE WBBK-RELATED"/>
    <property type="match status" value="1"/>
</dbReference>
<feature type="domain" description="Glycosyltransferase subfamily 4-like N-terminal" evidence="4">
    <location>
        <begin position="17"/>
        <end position="156"/>
    </location>
</feature>
<protein>
    <submittedName>
        <fullName evidence="5">Glycosyltransferase family 1 protein</fullName>
    </submittedName>
</protein>
<dbReference type="AlphaFoldDB" id="A0A4R1CGA9"/>
<dbReference type="Pfam" id="PF00534">
    <property type="entry name" value="Glycos_transf_1"/>
    <property type="match status" value="1"/>
</dbReference>
<organism evidence="5 6">
    <name type="scientific">Nocardioides jejuensis</name>
    <dbReference type="NCBI Taxonomy" id="2502782"/>
    <lineage>
        <taxon>Bacteria</taxon>
        <taxon>Bacillati</taxon>
        <taxon>Actinomycetota</taxon>
        <taxon>Actinomycetes</taxon>
        <taxon>Propionibacteriales</taxon>
        <taxon>Nocardioidaceae</taxon>
        <taxon>Nocardioides</taxon>
    </lineage>
</organism>
<dbReference type="RefSeq" id="WP_131581992.1">
    <property type="nucleotide sequence ID" value="NZ_SJZJ01000005.1"/>
</dbReference>
<evidence type="ECO:0000256" key="1">
    <source>
        <dbReference type="ARBA" id="ARBA00022676"/>
    </source>
</evidence>
<reference evidence="5 6" key="1">
    <citation type="submission" date="2019-03" db="EMBL/GenBank/DDBJ databases">
        <authorList>
            <person name="Kim M.K.M."/>
        </authorList>
    </citation>
    <scope>NUCLEOTIDE SEQUENCE [LARGE SCALE GENOMIC DNA]</scope>
    <source>
        <strain evidence="5 6">18JY15-6</strain>
    </source>
</reference>
<dbReference type="Pfam" id="PF13439">
    <property type="entry name" value="Glyco_transf_4"/>
    <property type="match status" value="1"/>
</dbReference>
<dbReference type="OrthoDB" id="9801609at2"/>
<gene>
    <name evidence="5" type="ORF">EPD65_04595</name>
</gene>
<dbReference type="Gene3D" id="3.40.50.2000">
    <property type="entry name" value="Glycogen Phosphorylase B"/>
    <property type="match status" value="2"/>
</dbReference>
<feature type="domain" description="Glycosyl transferase family 1" evidence="3">
    <location>
        <begin position="184"/>
        <end position="331"/>
    </location>
</feature>
<evidence type="ECO:0000256" key="2">
    <source>
        <dbReference type="ARBA" id="ARBA00022679"/>
    </source>
</evidence>
<dbReference type="InterPro" id="IPR001296">
    <property type="entry name" value="Glyco_trans_1"/>
</dbReference>
<proteinExistence type="predicted"/>
<dbReference type="GO" id="GO:0009103">
    <property type="term" value="P:lipopolysaccharide biosynthetic process"/>
    <property type="evidence" value="ECO:0007669"/>
    <property type="project" value="TreeGrafter"/>
</dbReference>
<comment type="caution">
    <text evidence="5">The sequence shown here is derived from an EMBL/GenBank/DDBJ whole genome shotgun (WGS) entry which is preliminary data.</text>
</comment>
<accession>A0A4R1CGA9</accession>
<keyword evidence="6" id="KW-1185">Reference proteome</keyword>
<evidence type="ECO:0000313" key="6">
    <source>
        <dbReference type="Proteomes" id="UP000295453"/>
    </source>
</evidence>
<dbReference type="EMBL" id="SJZJ01000005">
    <property type="protein sequence ID" value="TCJ30169.1"/>
    <property type="molecule type" value="Genomic_DNA"/>
</dbReference>
<dbReference type="SUPFAM" id="SSF53756">
    <property type="entry name" value="UDP-Glycosyltransferase/glycogen phosphorylase"/>
    <property type="match status" value="1"/>
</dbReference>
<sequence>MHVLFDAVAARTGSAAIVVGHLIRGWREAYPDDRLTVLTGPDGPDFEVAEGALLHRVTPPVPGPPGQLWLRSQAVRRTARELGVDAVVSGVPASGLFGSKAPRGVILYDLRHELRPEQFSAKTRAARRLSWWWSIRRADGVYTISERTLDDFRDRHPRLAHKGVAAQLGSDHAEAWRRSGDAAPSPDERPYALAFGHFGNKNAHAVIRAWQPFSAVHPEWTLRLVGMGSSDRASATQLVHELDLGNHVELAPWLDDDAFAATFAGASMVVFPSDFEGYGLPAAEAMRLGIPVVVSPDAALKEVTGGHAAVARSVGAEDLAAAMQEALTYDEAHLAAGVEFARRFTWARTARTVRDHLLPAT</sequence>
<dbReference type="InterPro" id="IPR028098">
    <property type="entry name" value="Glyco_trans_4-like_N"/>
</dbReference>